<feature type="transmembrane region" description="Helical" evidence="8">
    <location>
        <begin position="59"/>
        <end position="77"/>
    </location>
</feature>
<feature type="transmembrane region" description="Helical" evidence="8">
    <location>
        <begin position="119"/>
        <end position="142"/>
    </location>
</feature>
<reference evidence="9 10" key="1">
    <citation type="journal article" date="2011" name="Stand. Genomic Sci.">
        <title>Complete genome sequence of Weeksella virosa type strain (9751).</title>
        <authorList>
            <person name="Lang E."/>
            <person name="Teshima H."/>
            <person name="Lucas S."/>
            <person name="Lapidus A."/>
            <person name="Hammon N."/>
            <person name="Deshpande S."/>
            <person name="Nolan M."/>
            <person name="Cheng J.F."/>
            <person name="Pitluck S."/>
            <person name="Liolios K."/>
            <person name="Pagani I."/>
            <person name="Mikhailova N."/>
            <person name="Ivanova N."/>
            <person name="Mavromatis K."/>
            <person name="Pati A."/>
            <person name="Tapia R."/>
            <person name="Han C."/>
            <person name="Goodwin L."/>
            <person name="Chen A."/>
            <person name="Palaniappan K."/>
            <person name="Land M."/>
            <person name="Hauser L."/>
            <person name="Chang Y.J."/>
            <person name="Jeffries C.D."/>
            <person name="Brambilla E.M."/>
            <person name="Kopitz M."/>
            <person name="Rohde M."/>
            <person name="Goker M."/>
            <person name="Tindall B.J."/>
            <person name="Detter J.C."/>
            <person name="Woyke T."/>
            <person name="Bristow J."/>
            <person name="Eisen J.A."/>
            <person name="Markowitz V."/>
            <person name="Hugenholtz P."/>
            <person name="Klenk H.P."/>
            <person name="Kyrpides N.C."/>
        </authorList>
    </citation>
    <scope>NUCLEOTIDE SEQUENCE [LARGE SCALE GENOMIC DNA]</scope>
    <source>
        <strain evidence="10">ATCC 43766 / DSM 16922 / JCM 21250 / NBRC 16016 / NCTC 11634 / CL345/78</strain>
    </source>
</reference>
<keyword evidence="10" id="KW-1185">Reference proteome</keyword>
<comment type="similarity">
    <text evidence="2">Belongs to the binding-protein-dependent transport system permease family. FecCD subfamily.</text>
</comment>
<feature type="transmembrane region" description="Helical" evidence="8">
    <location>
        <begin position="6"/>
        <end position="24"/>
    </location>
</feature>
<feature type="transmembrane region" description="Helical" evidence="8">
    <location>
        <begin position="241"/>
        <end position="269"/>
    </location>
</feature>
<evidence type="ECO:0000313" key="10">
    <source>
        <dbReference type="Proteomes" id="UP000008641"/>
    </source>
</evidence>
<dbReference type="Pfam" id="PF01032">
    <property type="entry name" value="FecCD"/>
    <property type="match status" value="1"/>
</dbReference>
<dbReference type="RefSeq" id="WP_013598922.1">
    <property type="nucleotide sequence ID" value="NC_015144.1"/>
</dbReference>
<dbReference type="SUPFAM" id="SSF81345">
    <property type="entry name" value="ABC transporter involved in vitamin B12 uptake, BtuC"/>
    <property type="match status" value="1"/>
</dbReference>
<dbReference type="Gene3D" id="1.10.3470.10">
    <property type="entry name" value="ABC transporter involved in vitamin B12 uptake, BtuC"/>
    <property type="match status" value="1"/>
</dbReference>
<keyword evidence="5 8" id="KW-0812">Transmembrane</keyword>
<dbReference type="Proteomes" id="UP000008641">
    <property type="component" value="Chromosome"/>
</dbReference>
<dbReference type="KEGG" id="wvi:Weevi_1845"/>
<evidence type="ECO:0000256" key="3">
    <source>
        <dbReference type="ARBA" id="ARBA00022448"/>
    </source>
</evidence>
<feature type="transmembrane region" description="Helical" evidence="8">
    <location>
        <begin position="148"/>
        <end position="172"/>
    </location>
</feature>
<dbReference type="CDD" id="cd06550">
    <property type="entry name" value="TM_ABC_iron-siderophores_like"/>
    <property type="match status" value="1"/>
</dbReference>
<keyword evidence="3" id="KW-0813">Transport</keyword>
<organism evidence="9 10">
    <name type="scientific">Weeksella virosa (strain ATCC 43766 / DSM 16922 / JCM 21250 / CCUG 30538 / CDC 9751 / IAM 14551 / NBRC 16016 / NCTC 11634 / CL345/78)</name>
    <dbReference type="NCBI Taxonomy" id="865938"/>
    <lineage>
        <taxon>Bacteria</taxon>
        <taxon>Pseudomonadati</taxon>
        <taxon>Bacteroidota</taxon>
        <taxon>Flavobacteriia</taxon>
        <taxon>Flavobacteriales</taxon>
        <taxon>Weeksellaceae</taxon>
        <taxon>Weeksella</taxon>
    </lineage>
</organism>
<comment type="subcellular location">
    <subcellularLocation>
        <location evidence="1">Cell membrane</location>
        <topology evidence="1">Multi-pass membrane protein</topology>
    </subcellularLocation>
</comment>
<dbReference type="GO" id="GO:0022857">
    <property type="term" value="F:transmembrane transporter activity"/>
    <property type="evidence" value="ECO:0007669"/>
    <property type="project" value="InterPro"/>
</dbReference>
<dbReference type="GO" id="GO:0005886">
    <property type="term" value="C:plasma membrane"/>
    <property type="evidence" value="ECO:0007669"/>
    <property type="project" value="UniProtKB-SubCell"/>
</dbReference>
<keyword evidence="4" id="KW-1003">Cell membrane</keyword>
<evidence type="ECO:0000256" key="7">
    <source>
        <dbReference type="ARBA" id="ARBA00023136"/>
    </source>
</evidence>
<keyword evidence="7 8" id="KW-0472">Membrane</keyword>
<dbReference type="eggNOG" id="COG0609">
    <property type="taxonomic scope" value="Bacteria"/>
</dbReference>
<gene>
    <name evidence="9" type="ordered locus">Weevi_1845</name>
</gene>
<evidence type="ECO:0000256" key="8">
    <source>
        <dbReference type="SAM" id="Phobius"/>
    </source>
</evidence>
<dbReference type="PANTHER" id="PTHR30472">
    <property type="entry name" value="FERRIC ENTEROBACTIN TRANSPORT SYSTEM PERMEASE PROTEIN"/>
    <property type="match status" value="1"/>
</dbReference>
<protein>
    <submittedName>
        <fullName evidence="9">Transport system permease protein</fullName>
    </submittedName>
</protein>
<feature type="transmembrane region" description="Helical" evidence="8">
    <location>
        <begin position="193"/>
        <end position="214"/>
    </location>
</feature>
<evidence type="ECO:0000256" key="2">
    <source>
        <dbReference type="ARBA" id="ARBA00007935"/>
    </source>
</evidence>
<dbReference type="GO" id="GO:0033214">
    <property type="term" value="P:siderophore-iron import into cell"/>
    <property type="evidence" value="ECO:0007669"/>
    <property type="project" value="TreeGrafter"/>
</dbReference>
<evidence type="ECO:0000256" key="5">
    <source>
        <dbReference type="ARBA" id="ARBA00022692"/>
    </source>
</evidence>
<proteinExistence type="inferred from homology"/>
<evidence type="ECO:0000313" key="9">
    <source>
        <dbReference type="EMBL" id="ADX68533.1"/>
    </source>
</evidence>
<dbReference type="InterPro" id="IPR000522">
    <property type="entry name" value="ABC_transptr_permease_BtuC"/>
</dbReference>
<evidence type="ECO:0000256" key="1">
    <source>
        <dbReference type="ARBA" id="ARBA00004651"/>
    </source>
</evidence>
<dbReference type="PANTHER" id="PTHR30472:SF41">
    <property type="entry name" value="TRANSPORT SYSTEM PERMEASE PROTEIN"/>
    <property type="match status" value="1"/>
</dbReference>
<evidence type="ECO:0000256" key="4">
    <source>
        <dbReference type="ARBA" id="ARBA00022475"/>
    </source>
</evidence>
<dbReference type="STRING" id="865938.Weevi_1845"/>
<dbReference type="EMBL" id="CP002455">
    <property type="protein sequence ID" value="ADX68533.1"/>
    <property type="molecule type" value="Genomic_DNA"/>
</dbReference>
<keyword evidence="6 8" id="KW-1133">Transmembrane helix</keyword>
<dbReference type="HOGENOM" id="CLU_013016_0_0_10"/>
<dbReference type="AlphaFoldDB" id="F0P0N4"/>
<accession>F0P0N4</accession>
<reference evidence="10" key="2">
    <citation type="journal article" date="2011" name="Stand. Genomic Sci.">
        <title>Complete genome sequence of Weeksella virosa type strain (9751T).</title>
        <authorList>
            <person name="Lang E."/>
            <person name="Teshima H."/>
            <person name="Lucas S."/>
            <person name="Lapidus A."/>
            <person name="Hammon N."/>
            <person name="Deshpande S."/>
            <person name="Nolan M."/>
            <person name="Cheng J."/>
            <person name="Pitluck S."/>
            <person name="Liolios K."/>
            <person name="Pagani I."/>
            <person name="Mikhailova N."/>
            <person name="Ivanova N."/>
            <person name="Mavromatis K."/>
            <person name="Pati A."/>
            <person name="Tapia R."/>
            <person name="Han C."/>
            <person name="Goodwin L."/>
            <person name="Chen A."/>
            <person name="Palaniappan K."/>
            <person name="Land M."/>
            <person name="Hauser L."/>
            <person name="Chang Y."/>
            <person name="Jeffries C."/>
            <person name="Brambilla E."/>
            <person name="Kopitz M."/>
            <person name="Rohde M."/>
            <person name="Goker M."/>
            <person name="Tindall B."/>
            <person name="Detter J."/>
            <person name="Woyke T."/>
            <person name="Bristow J."/>
            <person name="Eisen J."/>
            <person name="Markowitz V."/>
            <person name="Hugenholtz P."/>
            <person name="Klenk H."/>
            <person name="Kyrpides N."/>
        </authorList>
    </citation>
    <scope>NUCLEOTIDE SEQUENCE [LARGE SCALE GENOMIC DNA]</scope>
    <source>
        <strain evidence="10">ATCC 43766 / DSM 16922 / JCM 21250 / NBRC 16016 / NCTC 11634 / CL345/78</strain>
    </source>
</reference>
<sequence>MKKHWLTITCLLIVFIFICLNLLIGKANISIEDIFRILVGQSEDNFAQNLILHYRLPKVITSILVGLALPIAGFLLQELFKNSLAEPSVLGITAMASLGVAIVVFLFSIIGLDYLLGNSWLTISAAMIGSLTALVLIGTFSYRVKSSTALIVLGMMLSGLAVSFIGLLQYFAPSEKIKSFLLWSFGSLTGLKWEQIFVFSLCVFTGLLLAYGTLKSLTFLLLGEKYAQTLGVNLLRLRFTLLLSTSILTAAATAFAGPIAFIGLAVPHICRNILKTSNMHYLFFSVMMMGAALMLIFSFLTDIFPFGTFPINIITSLFGTPIVISIVLKNSKSEG</sequence>
<dbReference type="OrthoDB" id="9811721at2"/>
<name>F0P0N4_WEEVC</name>
<evidence type="ECO:0000256" key="6">
    <source>
        <dbReference type="ARBA" id="ARBA00022989"/>
    </source>
</evidence>
<feature type="transmembrane region" description="Helical" evidence="8">
    <location>
        <begin position="281"/>
        <end position="300"/>
    </location>
</feature>
<feature type="transmembrane region" description="Helical" evidence="8">
    <location>
        <begin position="306"/>
        <end position="328"/>
    </location>
</feature>
<feature type="transmembrane region" description="Helical" evidence="8">
    <location>
        <begin position="89"/>
        <end position="112"/>
    </location>
</feature>
<dbReference type="InterPro" id="IPR037294">
    <property type="entry name" value="ABC_BtuC-like"/>
</dbReference>